<feature type="region of interest" description="Disordered" evidence="1">
    <location>
        <begin position="13"/>
        <end position="60"/>
    </location>
</feature>
<proteinExistence type="predicted"/>
<comment type="caution">
    <text evidence="2">The sequence shown here is derived from an EMBL/GenBank/DDBJ whole genome shotgun (WGS) entry which is preliminary data.</text>
</comment>
<organism evidence="2 3">
    <name type="scientific">Portunus trituberculatus</name>
    <name type="common">Swimming crab</name>
    <name type="synonym">Neptunus trituberculatus</name>
    <dbReference type="NCBI Taxonomy" id="210409"/>
    <lineage>
        <taxon>Eukaryota</taxon>
        <taxon>Metazoa</taxon>
        <taxon>Ecdysozoa</taxon>
        <taxon>Arthropoda</taxon>
        <taxon>Crustacea</taxon>
        <taxon>Multicrustacea</taxon>
        <taxon>Malacostraca</taxon>
        <taxon>Eumalacostraca</taxon>
        <taxon>Eucarida</taxon>
        <taxon>Decapoda</taxon>
        <taxon>Pleocyemata</taxon>
        <taxon>Brachyura</taxon>
        <taxon>Eubrachyura</taxon>
        <taxon>Portunoidea</taxon>
        <taxon>Portunidae</taxon>
        <taxon>Portuninae</taxon>
        <taxon>Portunus</taxon>
    </lineage>
</organism>
<evidence type="ECO:0000256" key="1">
    <source>
        <dbReference type="SAM" id="MobiDB-lite"/>
    </source>
</evidence>
<dbReference type="EMBL" id="VSRR010003359">
    <property type="protein sequence ID" value="MPC35842.1"/>
    <property type="molecule type" value="Genomic_DNA"/>
</dbReference>
<accession>A0A5B7ENV2</accession>
<keyword evidence="3" id="KW-1185">Reference proteome</keyword>
<dbReference type="Proteomes" id="UP000324222">
    <property type="component" value="Unassembled WGS sequence"/>
</dbReference>
<dbReference type="AlphaFoldDB" id="A0A5B7ENV2"/>
<reference evidence="2 3" key="1">
    <citation type="submission" date="2019-05" db="EMBL/GenBank/DDBJ databases">
        <title>Another draft genome of Portunus trituberculatus and its Hox gene families provides insights of decapod evolution.</title>
        <authorList>
            <person name="Jeong J.-H."/>
            <person name="Song I."/>
            <person name="Kim S."/>
            <person name="Choi T."/>
            <person name="Kim D."/>
            <person name="Ryu S."/>
            <person name="Kim W."/>
        </authorList>
    </citation>
    <scope>NUCLEOTIDE SEQUENCE [LARGE SCALE GENOMIC DNA]</scope>
    <source>
        <tissue evidence="2">Muscle</tissue>
    </source>
</reference>
<protein>
    <submittedName>
        <fullName evidence="2">Uncharacterized protein</fullName>
    </submittedName>
</protein>
<name>A0A5B7ENV2_PORTR</name>
<evidence type="ECO:0000313" key="2">
    <source>
        <dbReference type="EMBL" id="MPC35842.1"/>
    </source>
</evidence>
<evidence type="ECO:0000313" key="3">
    <source>
        <dbReference type="Proteomes" id="UP000324222"/>
    </source>
</evidence>
<gene>
    <name evidence="2" type="ORF">E2C01_029279</name>
</gene>
<sequence>MYEKCVDHRLRCVERGKGPGSGASPGRDVDGQESNDEDAASKQGVGRWPSNFGRPFCEKNDSHRHQQSVAAPYVLQHVCLPALCTPRYAIHPTPAFRRPPLCPPACPPPRATCHCLRCRAPAPSTCRTYALNECQTCVCIRA</sequence>